<dbReference type="InterPro" id="IPR021153">
    <property type="entry name" value="HrcA_C"/>
</dbReference>
<dbReference type="NCBIfam" id="TIGR00331">
    <property type="entry name" value="hrcA"/>
    <property type="match status" value="1"/>
</dbReference>
<organism evidence="7 8">
    <name type="scientific">Rhodothalassium salexigens DSM 2132</name>
    <dbReference type="NCBI Taxonomy" id="1188247"/>
    <lineage>
        <taxon>Bacteria</taxon>
        <taxon>Pseudomonadati</taxon>
        <taxon>Pseudomonadota</taxon>
        <taxon>Alphaproteobacteria</taxon>
        <taxon>Rhodothalassiales</taxon>
        <taxon>Rhodothalassiaceae</taxon>
        <taxon>Rhodothalassium</taxon>
    </lineage>
</organism>
<dbReference type="RefSeq" id="WP_207136850.1">
    <property type="nucleotide sequence ID" value="NZ_JACIGF010000011.1"/>
</dbReference>
<dbReference type="Gene3D" id="1.10.10.10">
    <property type="entry name" value="Winged helix-like DNA-binding domain superfamily/Winged helix DNA-binding domain"/>
    <property type="match status" value="1"/>
</dbReference>
<reference evidence="7 8" key="1">
    <citation type="submission" date="2019-03" db="EMBL/GenBank/DDBJ databases">
        <title>Genomic Encyclopedia of Type Strains, Phase IV (KMG-IV): sequencing the most valuable type-strain genomes for metagenomic binning, comparative biology and taxonomic classification.</title>
        <authorList>
            <person name="Goeker M."/>
        </authorList>
    </citation>
    <scope>NUCLEOTIDE SEQUENCE [LARGE SCALE GENOMIC DNA]</scope>
    <source>
        <strain evidence="7 8">DSM 2132</strain>
    </source>
</reference>
<dbReference type="PIRSF" id="PIRSF005485">
    <property type="entry name" value="HrcA"/>
    <property type="match status" value="1"/>
</dbReference>
<keyword evidence="8" id="KW-1185">Reference proteome</keyword>
<gene>
    <name evidence="5" type="primary">hrcA</name>
    <name evidence="7" type="ORF">EV659_11144</name>
</gene>
<keyword evidence="2 5" id="KW-0805">Transcription regulation</keyword>
<dbReference type="PANTHER" id="PTHR34824">
    <property type="entry name" value="HEAT-INDUCIBLE TRANSCRIPTION REPRESSOR HRCA"/>
    <property type="match status" value="1"/>
</dbReference>
<dbReference type="InterPro" id="IPR002571">
    <property type="entry name" value="HrcA"/>
</dbReference>
<dbReference type="InterPro" id="IPR036388">
    <property type="entry name" value="WH-like_DNA-bd_sf"/>
</dbReference>
<keyword evidence="4 5" id="KW-0804">Transcription</keyword>
<dbReference type="InParanoid" id="A0A4R2PB06"/>
<dbReference type="HAMAP" id="MF_00081">
    <property type="entry name" value="HrcA"/>
    <property type="match status" value="1"/>
</dbReference>
<dbReference type="InterPro" id="IPR036390">
    <property type="entry name" value="WH_DNA-bd_sf"/>
</dbReference>
<accession>A0A4R2PB06</accession>
<keyword evidence="1 5" id="KW-0678">Repressor</keyword>
<dbReference type="Gene3D" id="3.30.450.40">
    <property type="match status" value="1"/>
</dbReference>
<dbReference type="EMBL" id="SLXO01000011">
    <property type="protein sequence ID" value="TCP31474.1"/>
    <property type="molecule type" value="Genomic_DNA"/>
</dbReference>
<dbReference type="AlphaFoldDB" id="A0A4R2PB06"/>
<dbReference type="Pfam" id="PF01628">
    <property type="entry name" value="HrcA"/>
    <property type="match status" value="1"/>
</dbReference>
<protein>
    <recommendedName>
        <fullName evidence="5">Heat-inducible transcription repressor HrcA</fullName>
    </recommendedName>
</protein>
<evidence type="ECO:0000313" key="8">
    <source>
        <dbReference type="Proteomes" id="UP000295399"/>
    </source>
</evidence>
<dbReference type="PANTHER" id="PTHR34824:SF1">
    <property type="entry name" value="HEAT-INDUCIBLE TRANSCRIPTION REPRESSOR HRCA"/>
    <property type="match status" value="1"/>
</dbReference>
<dbReference type="Proteomes" id="UP000295399">
    <property type="component" value="Unassembled WGS sequence"/>
</dbReference>
<feature type="domain" description="Heat-inducible transcription repressor HrcA C-terminal" evidence="6">
    <location>
        <begin position="112"/>
        <end position="341"/>
    </location>
</feature>
<dbReference type="InterPro" id="IPR029016">
    <property type="entry name" value="GAF-like_dom_sf"/>
</dbReference>
<evidence type="ECO:0000256" key="5">
    <source>
        <dbReference type="HAMAP-Rule" id="MF_00081"/>
    </source>
</evidence>
<keyword evidence="3 5" id="KW-0346">Stress response</keyword>
<evidence type="ECO:0000256" key="4">
    <source>
        <dbReference type="ARBA" id="ARBA00023163"/>
    </source>
</evidence>
<name>A0A4R2PB06_RHOSA</name>
<comment type="function">
    <text evidence="5">Negative regulator of class I heat shock genes (grpE-dnaK-dnaJ and groELS operons). Prevents heat-shock induction of these operons.</text>
</comment>
<evidence type="ECO:0000259" key="6">
    <source>
        <dbReference type="Pfam" id="PF01628"/>
    </source>
</evidence>
<evidence type="ECO:0000256" key="2">
    <source>
        <dbReference type="ARBA" id="ARBA00023015"/>
    </source>
</evidence>
<dbReference type="GO" id="GO:0045892">
    <property type="term" value="P:negative regulation of DNA-templated transcription"/>
    <property type="evidence" value="ECO:0007669"/>
    <property type="project" value="UniProtKB-UniRule"/>
</dbReference>
<proteinExistence type="inferred from homology"/>
<evidence type="ECO:0000313" key="7">
    <source>
        <dbReference type="EMBL" id="TCP31474.1"/>
    </source>
</evidence>
<dbReference type="GO" id="GO:0003677">
    <property type="term" value="F:DNA binding"/>
    <property type="evidence" value="ECO:0007669"/>
    <property type="project" value="InterPro"/>
</dbReference>
<sequence>MDKTMRIEDLNDRSRAIFRYIVESYLETGEPVGSRTLSRMAGVSLSAASVRNVMADLEDLGLLESPHTSAGRLPSHLGLRLFVDGLLEVGDLSEAERANIESQCQARGRSPDDVLGEATQLLSGLSRCAGLVVAEKVETPVRHVEFVHLGPGRALVVVVHENGDVENRVVDVPQGLPPVALQHASNYLNARFAGRTFEEAKKLIEDEISHDQAALDVLAARIVQAGLATWGGVEQDPALIVRGQANLLEDVRAIEDLERVRRLLEDLETKRDMLRLVKASRDAEGVRIFIGAENNLFSLSGSSVIVAPYVSGDDSDDPTRRKIVGVIGVIGPTRLNYARIIPMVDYTARVVGRLL</sequence>
<comment type="caution">
    <text evidence="7">The sequence shown here is derived from an EMBL/GenBank/DDBJ whole genome shotgun (WGS) entry which is preliminary data.</text>
</comment>
<dbReference type="SUPFAM" id="SSF46785">
    <property type="entry name" value="Winged helix' DNA-binding domain"/>
    <property type="match status" value="1"/>
</dbReference>
<comment type="similarity">
    <text evidence="5">Belongs to the HrcA family.</text>
</comment>
<evidence type="ECO:0000256" key="1">
    <source>
        <dbReference type="ARBA" id="ARBA00022491"/>
    </source>
</evidence>
<dbReference type="SUPFAM" id="SSF55781">
    <property type="entry name" value="GAF domain-like"/>
    <property type="match status" value="1"/>
</dbReference>
<evidence type="ECO:0000256" key="3">
    <source>
        <dbReference type="ARBA" id="ARBA00023016"/>
    </source>
</evidence>